<sequence length="89" mass="9868">MLKSILTGYIDMALTRAEYDKLEDGTFSGRIPGCKGVIAFGKTLRECEDELQSTLEDWIFVGLKLGHPLPVIDGFDLNKEPVYESVAAM</sequence>
<evidence type="ECO:0000313" key="2">
    <source>
        <dbReference type="Proteomes" id="UP000605201"/>
    </source>
</evidence>
<dbReference type="EMBL" id="JACNIG010000128">
    <property type="protein sequence ID" value="MBC8431293.1"/>
    <property type="molecule type" value="Genomic_DNA"/>
</dbReference>
<dbReference type="Pfam" id="PF21748">
    <property type="entry name" value="UPF0150"/>
    <property type="match status" value="1"/>
</dbReference>
<proteinExistence type="predicted"/>
<dbReference type="AlphaFoldDB" id="A0A8J6NSN4"/>
<accession>A0A8J6NSN4</accession>
<dbReference type="InterPro" id="IPR049389">
    <property type="entry name" value="TTHA0281-like"/>
</dbReference>
<dbReference type="SUPFAM" id="SSF143100">
    <property type="entry name" value="TTHA1013/TTHA0281-like"/>
    <property type="match status" value="1"/>
</dbReference>
<reference evidence="1 2" key="1">
    <citation type="submission" date="2020-08" db="EMBL/GenBank/DDBJ databases">
        <title>Bridging the membrane lipid divide: bacteria of the FCB group superphylum have the potential to synthesize archaeal ether lipids.</title>
        <authorList>
            <person name="Villanueva L."/>
            <person name="Von Meijenfeldt F.A.B."/>
            <person name="Westbye A.B."/>
            <person name="Yadav S."/>
            <person name="Hopmans E.C."/>
            <person name="Dutilh B.E."/>
            <person name="Sinninghe Damste J.S."/>
        </authorList>
    </citation>
    <scope>NUCLEOTIDE SEQUENCE [LARGE SCALE GENOMIC DNA]</scope>
    <source>
        <strain evidence="1">NIOZ-UU17</strain>
    </source>
</reference>
<evidence type="ECO:0000313" key="1">
    <source>
        <dbReference type="EMBL" id="MBC8431293.1"/>
    </source>
</evidence>
<organism evidence="1 2">
    <name type="scientific">Candidatus Desulfatibia vada</name>
    <dbReference type="NCBI Taxonomy" id="2841696"/>
    <lineage>
        <taxon>Bacteria</taxon>
        <taxon>Pseudomonadati</taxon>
        <taxon>Thermodesulfobacteriota</taxon>
        <taxon>Desulfobacteria</taxon>
        <taxon>Desulfobacterales</taxon>
        <taxon>Desulfobacterales incertae sedis</taxon>
        <taxon>Candidatus Desulfatibia</taxon>
    </lineage>
</organism>
<name>A0A8J6NSN4_9BACT</name>
<protein>
    <submittedName>
        <fullName evidence="1">Type II toxin-antitoxin system HicB family antitoxin</fullName>
    </submittedName>
</protein>
<dbReference type="InterPro" id="IPR035069">
    <property type="entry name" value="TTHA1013/TTHA0281-like"/>
</dbReference>
<gene>
    <name evidence="1" type="ORF">H8D96_05180</name>
</gene>
<dbReference type="Proteomes" id="UP000605201">
    <property type="component" value="Unassembled WGS sequence"/>
</dbReference>
<dbReference type="Gene3D" id="3.30.160.250">
    <property type="match status" value="1"/>
</dbReference>
<comment type="caution">
    <text evidence="1">The sequence shown here is derived from an EMBL/GenBank/DDBJ whole genome shotgun (WGS) entry which is preliminary data.</text>
</comment>